<feature type="domain" description="RRM" evidence="7">
    <location>
        <begin position="509"/>
        <end position="642"/>
    </location>
</feature>
<evidence type="ECO:0000256" key="3">
    <source>
        <dbReference type="ARBA" id="ARBA00022884"/>
    </source>
</evidence>
<dbReference type="Proteomes" id="UP000766486">
    <property type="component" value="Unassembled WGS sequence"/>
</dbReference>
<dbReference type="InterPro" id="IPR035979">
    <property type="entry name" value="RBD_domain_sf"/>
</dbReference>
<evidence type="ECO:0000256" key="5">
    <source>
        <dbReference type="PROSITE-ProRule" id="PRU00176"/>
    </source>
</evidence>
<evidence type="ECO:0000313" key="8">
    <source>
        <dbReference type="EMBL" id="VUC26466.1"/>
    </source>
</evidence>
<feature type="region of interest" description="Disordered" evidence="6">
    <location>
        <begin position="650"/>
        <end position="727"/>
    </location>
</feature>
<feature type="region of interest" description="Disordered" evidence="6">
    <location>
        <begin position="542"/>
        <end position="577"/>
    </location>
</feature>
<feature type="domain" description="RRM" evidence="7">
    <location>
        <begin position="53"/>
        <end position="131"/>
    </location>
</feature>
<dbReference type="InterPro" id="IPR034809">
    <property type="entry name" value="Nop4_RRM4"/>
</dbReference>
<feature type="region of interest" description="Disordered" evidence="6">
    <location>
        <begin position="394"/>
        <end position="420"/>
    </location>
</feature>
<dbReference type="InterPro" id="IPR034808">
    <property type="entry name" value="Nop4p_RRM3"/>
</dbReference>
<dbReference type="Gene3D" id="3.30.70.330">
    <property type="match status" value="4"/>
</dbReference>
<dbReference type="SMART" id="SM00360">
    <property type="entry name" value="RRM"/>
    <property type="match status" value="4"/>
</dbReference>
<keyword evidence="3 5" id="KW-0694">RNA-binding</keyword>
<keyword evidence="2" id="KW-0677">Repeat</keyword>
<feature type="region of interest" description="Disordered" evidence="6">
    <location>
        <begin position="1"/>
        <end position="26"/>
    </location>
</feature>
<evidence type="ECO:0000259" key="7">
    <source>
        <dbReference type="PROSITE" id="PS50102"/>
    </source>
</evidence>
<protein>
    <recommendedName>
        <fullName evidence="7">RRM domain-containing protein</fullName>
    </recommendedName>
</protein>
<dbReference type="CDD" id="cd12677">
    <property type="entry name" value="RRM4_Nop4p"/>
    <property type="match status" value="1"/>
</dbReference>
<feature type="region of interest" description="Disordered" evidence="6">
    <location>
        <begin position="293"/>
        <end position="335"/>
    </location>
</feature>
<dbReference type="CDD" id="cd12676">
    <property type="entry name" value="RRM3_Nop4p"/>
    <property type="match status" value="1"/>
</dbReference>
<proteinExistence type="predicted"/>
<dbReference type="SUPFAM" id="SSF54928">
    <property type="entry name" value="RNA-binding domain, RBD"/>
    <property type="match status" value="3"/>
</dbReference>
<evidence type="ECO:0000256" key="1">
    <source>
        <dbReference type="ARBA" id="ARBA00004123"/>
    </source>
</evidence>
<feature type="domain" description="RRM" evidence="7">
    <location>
        <begin position="336"/>
        <end position="438"/>
    </location>
</feature>
<dbReference type="InterPro" id="IPR000504">
    <property type="entry name" value="RRM_dom"/>
</dbReference>
<dbReference type="InterPro" id="IPR051945">
    <property type="entry name" value="RRM_MRD1_RNA_proc_ribogen"/>
</dbReference>
<evidence type="ECO:0000256" key="4">
    <source>
        <dbReference type="ARBA" id="ARBA00023242"/>
    </source>
</evidence>
<dbReference type="Pfam" id="PF00076">
    <property type="entry name" value="RRM_1"/>
    <property type="match status" value="3"/>
</dbReference>
<feature type="region of interest" description="Disordered" evidence="6">
    <location>
        <begin position="239"/>
        <end position="279"/>
    </location>
</feature>
<feature type="compositionally biased region" description="Polar residues" evidence="6">
    <location>
        <begin position="654"/>
        <end position="673"/>
    </location>
</feature>
<feature type="compositionally biased region" description="Acidic residues" evidence="6">
    <location>
        <begin position="295"/>
        <end position="321"/>
    </location>
</feature>
<keyword evidence="4" id="KW-0539">Nucleus</keyword>
<keyword evidence="9" id="KW-1185">Reference proteome</keyword>
<dbReference type="InterPro" id="IPR012677">
    <property type="entry name" value="Nucleotide-bd_a/b_plait_sf"/>
</dbReference>
<feature type="compositionally biased region" description="Basic and acidic residues" evidence="6">
    <location>
        <begin position="674"/>
        <end position="697"/>
    </location>
</feature>
<gene>
    <name evidence="8" type="ORF">CLO192961_LOCUS190633</name>
</gene>
<sequence>MADTTANRKRGRTEAEADDNEASNIDQLIAEQVINPTNAKQPSAKKARVEERRSIFVRSLPPKVTNEGLAEFFSEYFPVKHATVITDPKTKESRGYGFVTFADAEDASQAKTALDKKLWDGRSIRVDIAEPRSRNNAGESKQAIAGKPPSRNDFQNATKLIVRNLPWSVKTSEQLSHMFRSFGKVKFADLPSSKGKLKGFGFVTLRGRKNAEKALEAINGKEIDGRTLAVDWAVDKETWEGQKQKDDVEKGNKKAKEEAESSDAAKDEDNDQSDSKEEGVDADLANFLKNHMQNMEDEDDEDDEKDDDDEEDDDEEEDEDEQSKSKESQKSTDNSSTIFIRNLPFTTTDEQLKGFFMHFGKVRYARVVMDKATDRPAGTGFVCFFNEEDAKTCVKGAPRPQQPTTTKAKHSILQDENADPDGKYTLDGRLLQVAQAVSKETAANLADSSSAKRREKDKRRLFLLSEGSIGRNSPIFNLLSQPELQMRQASAAQRKKLVEKNPSLHISLTRLAIRNIPRDIGSKELKDLARKAIVGFAKDVKEGRRQPLSKEENARDGKDAKDKERERKQKGKGIVRQAKIVFESNQGSKVDEKSGAGKSRGYGFIEYTSHHWALMGLRYLNGMQLDGDNNRKQRLIVEFAIENAQVVQRRRANEQNTIPSTQKQSASAKSGTETGKDEQVSRILKENKKARGKDGKRPTKVKGKGKEEIEHEGEGEGEGDGDYKLDMKQKLIARKRLMRKKKAQSRGK</sequence>
<dbReference type="PROSITE" id="PS50102">
    <property type="entry name" value="RRM"/>
    <property type="match status" value="4"/>
</dbReference>
<dbReference type="EMBL" id="CABFNS010000750">
    <property type="protein sequence ID" value="VUC26466.1"/>
    <property type="molecule type" value="Genomic_DNA"/>
</dbReference>
<accession>A0ABY6U5X2</accession>
<organism evidence="8 9">
    <name type="scientific">Bionectria ochroleuca</name>
    <name type="common">Gliocladium roseum</name>
    <dbReference type="NCBI Taxonomy" id="29856"/>
    <lineage>
        <taxon>Eukaryota</taxon>
        <taxon>Fungi</taxon>
        <taxon>Dikarya</taxon>
        <taxon>Ascomycota</taxon>
        <taxon>Pezizomycotina</taxon>
        <taxon>Sordariomycetes</taxon>
        <taxon>Hypocreomycetidae</taxon>
        <taxon>Hypocreales</taxon>
        <taxon>Bionectriaceae</taxon>
        <taxon>Clonostachys</taxon>
    </lineage>
</organism>
<evidence type="ECO:0000256" key="2">
    <source>
        <dbReference type="ARBA" id="ARBA00022737"/>
    </source>
</evidence>
<comment type="subcellular location">
    <subcellularLocation>
        <location evidence="1">Nucleus</location>
    </subcellularLocation>
</comment>
<feature type="compositionally biased region" description="Basic and acidic residues" evidence="6">
    <location>
        <begin position="704"/>
        <end position="714"/>
    </location>
</feature>
<feature type="domain" description="RRM" evidence="7">
    <location>
        <begin position="158"/>
        <end position="235"/>
    </location>
</feature>
<dbReference type="PANTHER" id="PTHR48039">
    <property type="entry name" value="RNA-BINDING MOTIF PROTEIN 14B"/>
    <property type="match status" value="1"/>
</dbReference>
<comment type="caution">
    <text evidence="8">The sequence shown here is derived from an EMBL/GenBank/DDBJ whole genome shotgun (WGS) entry which is preliminary data.</text>
</comment>
<evidence type="ECO:0000256" key="6">
    <source>
        <dbReference type="SAM" id="MobiDB-lite"/>
    </source>
</evidence>
<name>A0ABY6U5X2_BIOOC</name>
<reference evidence="8 9" key="1">
    <citation type="submission" date="2019-06" db="EMBL/GenBank/DDBJ databases">
        <authorList>
            <person name="Broberg M."/>
        </authorList>
    </citation>
    <scope>NUCLEOTIDE SEQUENCE [LARGE SCALE GENOMIC DNA]</scope>
</reference>
<feature type="region of interest" description="Disordered" evidence="6">
    <location>
        <begin position="129"/>
        <end position="152"/>
    </location>
</feature>
<evidence type="ECO:0000313" key="9">
    <source>
        <dbReference type="Proteomes" id="UP000766486"/>
    </source>
</evidence>
<dbReference type="PANTHER" id="PTHR48039:SF5">
    <property type="entry name" value="RNA-BINDING PROTEIN 28"/>
    <property type="match status" value="1"/>
</dbReference>
<feature type="compositionally biased region" description="Basic and acidic residues" evidence="6">
    <location>
        <begin position="542"/>
        <end position="567"/>
    </location>
</feature>